<reference evidence="4" key="1">
    <citation type="submission" date="2016-10" db="EMBL/GenBank/DDBJ databases">
        <authorList>
            <person name="Varghese N."/>
            <person name="Submissions S."/>
        </authorList>
    </citation>
    <scope>NUCLEOTIDE SEQUENCE [LARGE SCALE GENOMIC DNA]</scope>
    <source>
        <strain evidence="4">DSM 24450</strain>
    </source>
</reference>
<dbReference type="RefSeq" id="WP_090225676.1">
    <property type="nucleotide sequence ID" value="NZ_FOZP01000005.1"/>
</dbReference>
<proteinExistence type="predicted"/>
<dbReference type="PANTHER" id="PTHR48081">
    <property type="entry name" value="AB HYDROLASE SUPERFAMILY PROTEIN C4A8.06C"/>
    <property type="match status" value="1"/>
</dbReference>
<organism evidence="3 4">
    <name type="scientific">Lutibacter maritimus</name>
    <dbReference type="NCBI Taxonomy" id="593133"/>
    <lineage>
        <taxon>Bacteria</taxon>
        <taxon>Pseudomonadati</taxon>
        <taxon>Bacteroidota</taxon>
        <taxon>Flavobacteriia</taxon>
        <taxon>Flavobacteriales</taxon>
        <taxon>Flavobacteriaceae</taxon>
        <taxon>Lutibacter</taxon>
    </lineage>
</organism>
<dbReference type="GO" id="GO:0016787">
    <property type="term" value="F:hydrolase activity"/>
    <property type="evidence" value="ECO:0007669"/>
    <property type="project" value="UniProtKB-KW"/>
</dbReference>
<gene>
    <name evidence="3" type="ORF">SAMN04488006_2048</name>
</gene>
<sequence length="310" mass="34695">MKSNFKIVEFLWLIFNLGNIGLFYAQNQTIPLWSGEIPNAKIVTNYNEIKVFKDSIFYSTSNVTLPTISVFLPKEVKSNGTSIVICPGGGYSHLAIDKEGFKVAKWLNKLGITAFVLKYRLPNDLIMKNKIVGPLQDAQEAIRYVRRNAIKWNLNSEKIGIMGFSAGGHLASTLSTHYMDKVYDVTDTVSAKPNFSILIYPVISMNSKITHKGSRNNLLGEKPTNALIEKYSNELQVNSNTPKTFLIHATDDKVVPVENSINYYLALKNNQVSAELHLFENGGHGFGLGVEETSKGWTTLLQNWLVFNNL</sequence>
<feature type="domain" description="BD-FAE-like" evidence="2">
    <location>
        <begin position="70"/>
        <end position="264"/>
    </location>
</feature>
<evidence type="ECO:0000313" key="4">
    <source>
        <dbReference type="Proteomes" id="UP000199312"/>
    </source>
</evidence>
<dbReference type="InterPro" id="IPR050300">
    <property type="entry name" value="GDXG_lipolytic_enzyme"/>
</dbReference>
<accession>A0A1I6R1K7</accession>
<dbReference type="STRING" id="593133.SAMN04488006_2048"/>
<dbReference type="InterPro" id="IPR049492">
    <property type="entry name" value="BD-FAE-like_dom"/>
</dbReference>
<dbReference type="PANTHER" id="PTHR48081:SF6">
    <property type="entry name" value="PEPTIDASE S9 PROLYL OLIGOPEPTIDASE CATALYTIC DOMAIN-CONTAINING PROTEIN"/>
    <property type="match status" value="1"/>
</dbReference>
<dbReference type="Pfam" id="PF20434">
    <property type="entry name" value="BD-FAE"/>
    <property type="match status" value="1"/>
</dbReference>
<dbReference type="OrthoDB" id="9794725at2"/>
<dbReference type="Proteomes" id="UP000199312">
    <property type="component" value="Unassembled WGS sequence"/>
</dbReference>
<evidence type="ECO:0000256" key="1">
    <source>
        <dbReference type="ARBA" id="ARBA00022801"/>
    </source>
</evidence>
<dbReference type="Gene3D" id="3.40.50.1820">
    <property type="entry name" value="alpha/beta hydrolase"/>
    <property type="match status" value="1"/>
</dbReference>
<dbReference type="EMBL" id="FOZP01000005">
    <property type="protein sequence ID" value="SFS58398.1"/>
    <property type="molecule type" value="Genomic_DNA"/>
</dbReference>
<evidence type="ECO:0000313" key="3">
    <source>
        <dbReference type="EMBL" id="SFS58398.1"/>
    </source>
</evidence>
<evidence type="ECO:0000259" key="2">
    <source>
        <dbReference type="Pfam" id="PF20434"/>
    </source>
</evidence>
<dbReference type="SUPFAM" id="SSF53474">
    <property type="entry name" value="alpha/beta-Hydrolases"/>
    <property type="match status" value="1"/>
</dbReference>
<keyword evidence="1" id="KW-0378">Hydrolase</keyword>
<dbReference type="InterPro" id="IPR029058">
    <property type="entry name" value="AB_hydrolase_fold"/>
</dbReference>
<name>A0A1I6R1K7_9FLAO</name>
<keyword evidence="4" id="KW-1185">Reference proteome</keyword>
<protein>
    <submittedName>
        <fullName evidence="3">Acetyl esterase/lipase</fullName>
    </submittedName>
</protein>
<dbReference type="AlphaFoldDB" id="A0A1I6R1K7"/>